<comment type="caution">
    <text evidence="2">The sequence shown here is derived from an EMBL/GenBank/DDBJ whole genome shotgun (WGS) entry which is preliminary data.</text>
</comment>
<feature type="region of interest" description="Disordered" evidence="1">
    <location>
        <begin position="198"/>
        <end position="220"/>
    </location>
</feature>
<organism evidence="2 3">
    <name type="scientific">Stylosanthes scabra</name>
    <dbReference type="NCBI Taxonomy" id="79078"/>
    <lineage>
        <taxon>Eukaryota</taxon>
        <taxon>Viridiplantae</taxon>
        <taxon>Streptophyta</taxon>
        <taxon>Embryophyta</taxon>
        <taxon>Tracheophyta</taxon>
        <taxon>Spermatophyta</taxon>
        <taxon>Magnoliopsida</taxon>
        <taxon>eudicotyledons</taxon>
        <taxon>Gunneridae</taxon>
        <taxon>Pentapetalae</taxon>
        <taxon>rosids</taxon>
        <taxon>fabids</taxon>
        <taxon>Fabales</taxon>
        <taxon>Fabaceae</taxon>
        <taxon>Papilionoideae</taxon>
        <taxon>50 kb inversion clade</taxon>
        <taxon>dalbergioids sensu lato</taxon>
        <taxon>Dalbergieae</taxon>
        <taxon>Pterocarpus clade</taxon>
        <taxon>Stylosanthes</taxon>
    </lineage>
</organism>
<dbReference type="EMBL" id="JASCZI010090809">
    <property type="protein sequence ID" value="MED6146738.1"/>
    <property type="molecule type" value="Genomic_DNA"/>
</dbReference>
<dbReference type="Proteomes" id="UP001341840">
    <property type="component" value="Unassembled WGS sequence"/>
</dbReference>
<gene>
    <name evidence="2" type="ORF">PIB30_037461</name>
</gene>
<evidence type="ECO:0000256" key="1">
    <source>
        <dbReference type="SAM" id="MobiDB-lite"/>
    </source>
</evidence>
<evidence type="ECO:0000313" key="3">
    <source>
        <dbReference type="Proteomes" id="UP001341840"/>
    </source>
</evidence>
<feature type="compositionally biased region" description="Basic and acidic residues" evidence="1">
    <location>
        <begin position="198"/>
        <end position="207"/>
    </location>
</feature>
<protein>
    <submittedName>
        <fullName evidence="2">Uncharacterized protein</fullName>
    </submittedName>
</protein>
<reference evidence="2 3" key="1">
    <citation type="journal article" date="2023" name="Plants (Basel)">
        <title>Bridging the Gap: Combining Genomics and Transcriptomics Approaches to Understand Stylosanthes scabra, an Orphan Legume from the Brazilian Caatinga.</title>
        <authorList>
            <person name="Ferreira-Neto J.R.C."/>
            <person name="da Silva M.D."/>
            <person name="Binneck E."/>
            <person name="de Melo N.F."/>
            <person name="da Silva R.H."/>
            <person name="de Melo A.L.T.M."/>
            <person name="Pandolfi V."/>
            <person name="Bustamante F.O."/>
            <person name="Brasileiro-Vidal A.C."/>
            <person name="Benko-Iseppon A.M."/>
        </authorList>
    </citation>
    <scope>NUCLEOTIDE SEQUENCE [LARGE SCALE GENOMIC DNA]</scope>
    <source>
        <tissue evidence="2">Leaves</tissue>
    </source>
</reference>
<accession>A0ABU6TFM3</accession>
<sequence length="238" mass="27671">MDDLLSLAVETEKQQRHMTACFDFISARGSNVARLDMAKLVKDVVNGDVFLEKPKMQRVSQGTWDVRKMTIKKKKEIFEKRREILEVLWQVLKALMWIDNEQYSPIIAAEDYVDDIELCEGPRLLINKEDDSRVGDRLVLGSRKEGQKDGYEFVDEFEKGEVEEEDIVAEATEYKRIWSRGGISFDSNDEEEVLERLEGKKRVDMRPKKQRNGRKPPCIQGRTLATRTLRLGAKFKLK</sequence>
<evidence type="ECO:0000313" key="2">
    <source>
        <dbReference type="EMBL" id="MED6146738.1"/>
    </source>
</evidence>
<keyword evidence="3" id="KW-1185">Reference proteome</keyword>
<proteinExistence type="predicted"/>
<name>A0ABU6TFM3_9FABA</name>